<dbReference type="InterPro" id="IPR019155">
    <property type="entry name" value="CLEC16A/TT9_N"/>
</dbReference>
<dbReference type="GO" id="GO:0006914">
    <property type="term" value="P:autophagy"/>
    <property type="evidence" value="ECO:0007669"/>
    <property type="project" value="UniProtKB-KW"/>
</dbReference>
<feature type="region of interest" description="Disordered" evidence="3">
    <location>
        <begin position="523"/>
        <end position="544"/>
    </location>
</feature>
<evidence type="ECO:0000256" key="3">
    <source>
        <dbReference type="SAM" id="MobiDB-lite"/>
    </source>
</evidence>
<reference evidence="6 7" key="1">
    <citation type="submission" date="2019-07" db="EMBL/GenBank/DDBJ databases">
        <authorList>
            <person name="Jastrzebski P J."/>
            <person name="Paukszto L."/>
            <person name="Jastrzebski P J."/>
        </authorList>
    </citation>
    <scope>NUCLEOTIDE SEQUENCE [LARGE SCALE GENOMIC DNA]</scope>
    <source>
        <strain evidence="6 7">WMS-il1</strain>
    </source>
</reference>
<dbReference type="InterPro" id="IPR045820">
    <property type="entry name" value="CLEC16A/TT9_C"/>
</dbReference>
<keyword evidence="7" id="KW-1185">Reference proteome</keyword>
<dbReference type="GO" id="GO:0005794">
    <property type="term" value="C:Golgi apparatus"/>
    <property type="evidence" value="ECO:0007669"/>
    <property type="project" value="TreeGrafter"/>
</dbReference>
<dbReference type="Pfam" id="PF19439">
    <property type="entry name" value="CLEC16A_C"/>
    <property type="match status" value="2"/>
</dbReference>
<dbReference type="GO" id="GO:0016197">
    <property type="term" value="P:endosomal transport"/>
    <property type="evidence" value="ECO:0007669"/>
    <property type="project" value="TreeGrafter"/>
</dbReference>
<keyword evidence="2" id="KW-0072">Autophagy</keyword>
<dbReference type="PANTHER" id="PTHR21481:SF0">
    <property type="entry name" value="PROTEIN CLEC16A"/>
    <property type="match status" value="1"/>
</dbReference>
<dbReference type="GO" id="GO:0007034">
    <property type="term" value="P:vacuolar transport"/>
    <property type="evidence" value="ECO:0007669"/>
    <property type="project" value="TreeGrafter"/>
</dbReference>
<sequence>MFSRSKNAGLPSSKKLHSLEYLKYLYNILQKNCISSDCHVDEVVESLRLFSEIIVWGDQNDGSIMDFFWEQNALELLVSYLDRREKDNSICIQLLQSLNILFENLTNNRAIYYLLSQNHANNIILHEFDFSDEEIVGYYVAFLKSLSFRVNDDTINFFFDEATSSFPLYQKALELFYHSETMVRIAVRTITLNIFKVRNEACLLYVYAHTSVPYFSHLTEEVRRTAFAINDFFCLTNRRANRGRIEDLVAETSDHLHYIDDIFTLGVTDLTNVLCLILLRRLFLPLYVHSLTKRHPPKVKKEVNENNGDENSIVNALLTHSLRTPEFVRRVYDVMDENPGKSMHDTLPKTFKCLKEQQYARNVVHRDLGYKSYVLRRGRLDEGTLALAQLHTPSQESPCNSMLITKLLDIISDAVKMASRVRVATLNLVLFLLVLVTRDASRKCQLTENQLQHLEAAFLESRNILCDLYLTEPDFGDIFEFELCRYRAQKLDPSKLLENTAFLFSHVEDALKLFSNHSEETLSSPSANSASTSENSHAPSSSISQNIPPYTALPFNQLESIQRMIAVYLCLKGYLCSYIFLNGEVKTISSSITEPMNEVTSPGLERVPSLASFGNIPPRDKVIMAINDPIDTNEHQIFSCEVVHRSGRTEKRYLIISDIQIILLEPSPRRIGWGVVTFAGFLQDSELQSDPTDGRVLSVVVYKPGDRACITVRRLMTEAGVTSSDLLPNVFHRFDTKLRFFNSLQCSTIHTLVTQHLERIRAAKQEKLRLLLNVIDKPRLSTQALMNDDVSRLRISSLPSATIQPLKTIESAPATLLQKAGLAQTPLSINLASSANPSTSSGRLLRPRHRSFLYMLRTTSKSKKVDDGQEIPMVELPKRTNNNNGTASKTPNDSVSE</sequence>
<dbReference type="Pfam" id="PF09758">
    <property type="entry name" value="FPL"/>
    <property type="match status" value="1"/>
</dbReference>
<accession>A0A564YGJ9</accession>
<feature type="region of interest" description="Disordered" evidence="3">
    <location>
        <begin position="863"/>
        <end position="897"/>
    </location>
</feature>
<evidence type="ECO:0000313" key="6">
    <source>
        <dbReference type="EMBL" id="VUZ46422.1"/>
    </source>
</evidence>
<feature type="domain" description="CLEC16A/TT9 C-terminal" evidence="5">
    <location>
        <begin position="621"/>
        <end position="705"/>
    </location>
</feature>
<dbReference type="PANTHER" id="PTHR21481">
    <property type="entry name" value="PROTEIN CLEC16A"/>
    <property type="match status" value="1"/>
</dbReference>
<evidence type="ECO:0000256" key="2">
    <source>
        <dbReference type="ARBA" id="ARBA00023006"/>
    </source>
</evidence>
<name>A0A564YGJ9_HYMDI</name>
<organism evidence="6 7">
    <name type="scientific">Hymenolepis diminuta</name>
    <name type="common">Rat tapeworm</name>
    <dbReference type="NCBI Taxonomy" id="6216"/>
    <lineage>
        <taxon>Eukaryota</taxon>
        <taxon>Metazoa</taxon>
        <taxon>Spiralia</taxon>
        <taxon>Lophotrochozoa</taxon>
        <taxon>Platyhelminthes</taxon>
        <taxon>Cestoda</taxon>
        <taxon>Eucestoda</taxon>
        <taxon>Cyclophyllidea</taxon>
        <taxon>Hymenolepididae</taxon>
        <taxon>Hymenolepis</taxon>
    </lineage>
</organism>
<dbReference type="AlphaFoldDB" id="A0A564YGJ9"/>
<feature type="compositionally biased region" description="Low complexity" evidence="3">
    <location>
        <begin position="523"/>
        <end position="536"/>
    </location>
</feature>
<comment type="similarity">
    <text evidence="1">Belongs to the CLEC16A/gop-1 family.</text>
</comment>
<dbReference type="EMBL" id="CABIJS010000221">
    <property type="protein sequence ID" value="VUZ46422.1"/>
    <property type="molecule type" value="Genomic_DNA"/>
</dbReference>
<feature type="compositionally biased region" description="Polar residues" evidence="3">
    <location>
        <begin position="879"/>
        <end position="897"/>
    </location>
</feature>
<evidence type="ECO:0000313" key="7">
    <source>
        <dbReference type="Proteomes" id="UP000321570"/>
    </source>
</evidence>
<evidence type="ECO:0000259" key="5">
    <source>
        <dbReference type="Pfam" id="PF19439"/>
    </source>
</evidence>
<evidence type="ECO:0000256" key="1">
    <source>
        <dbReference type="ARBA" id="ARBA00006441"/>
    </source>
</evidence>
<feature type="domain" description="CLEC16A/TT9 C-terminal" evidence="5">
    <location>
        <begin position="241"/>
        <end position="303"/>
    </location>
</feature>
<feature type="domain" description="FPL" evidence="4">
    <location>
        <begin position="47"/>
        <end position="195"/>
    </location>
</feature>
<gene>
    <name evidence="6" type="ORF">WMSIL1_LOCUS6199</name>
</gene>
<protein>
    <submittedName>
        <fullName evidence="6">Uncharacterized protein</fullName>
    </submittedName>
</protein>
<dbReference type="GO" id="GO:1901096">
    <property type="term" value="P:regulation of autophagosome maturation"/>
    <property type="evidence" value="ECO:0007669"/>
    <property type="project" value="TreeGrafter"/>
</dbReference>
<dbReference type="InterPro" id="IPR039272">
    <property type="entry name" value="CLEC16A/TT9"/>
</dbReference>
<evidence type="ECO:0000259" key="4">
    <source>
        <dbReference type="Pfam" id="PF09758"/>
    </source>
</evidence>
<dbReference type="GO" id="GO:0005770">
    <property type="term" value="C:late endosome"/>
    <property type="evidence" value="ECO:0007669"/>
    <property type="project" value="TreeGrafter"/>
</dbReference>
<proteinExistence type="inferred from homology"/>
<dbReference type="Proteomes" id="UP000321570">
    <property type="component" value="Unassembled WGS sequence"/>
</dbReference>